<evidence type="ECO:0000256" key="4">
    <source>
        <dbReference type="ARBA" id="ARBA00023136"/>
    </source>
</evidence>
<feature type="compositionally biased region" description="Low complexity" evidence="5">
    <location>
        <begin position="282"/>
        <end position="299"/>
    </location>
</feature>
<keyword evidence="3 6" id="KW-1133">Transmembrane helix</keyword>
<dbReference type="Proteomes" id="UP000323011">
    <property type="component" value="Unassembled WGS sequence"/>
</dbReference>
<feature type="transmembrane region" description="Helical" evidence="6">
    <location>
        <begin position="169"/>
        <end position="191"/>
    </location>
</feature>
<organism evidence="8 9">
    <name type="scientific">Cafeteria roenbergensis</name>
    <name type="common">Marine flagellate</name>
    <dbReference type="NCBI Taxonomy" id="33653"/>
    <lineage>
        <taxon>Eukaryota</taxon>
        <taxon>Sar</taxon>
        <taxon>Stramenopiles</taxon>
        <taxon>Bigyra</taxon>
        <taxon>Opalozoa</taxon>
        <taxon>Bicosoecida</taxon>
        <taxon>Cafeteriaceae</taxon>
        <taxon>Cafeteria</taxon>
    </lineage>
</organism>
<feature type="region of interest" description="Disordered" evidence="5">
    <location>
        <begin position="282"/>
        <end position="302"/>
    </location>
</feature>
<dbReference type="PROSITE" id="PS50030">
    <property type="entry name" value="UBA"/>
    <property type="match status" value="1"/>
</dbReference>
<dbReference type="SUPFAM" id="SSF46934">
    <property type="entry name" value="UBA-like"/>
    <property type="match status" value="1"/>
</dbReference>
<dbReference type="GO" id="GO:0016020">
    <property type="term" value="C:membrane"/>
    <property type="evidence" value="ECO:0007669"/>
    <property type="project" value="UniProtKB-SubCell"/>
</dbReference>
<dbReference type="Pfam" id="PF00627">
    <property type="entry name" value="UBA"/>
    <property type="match status" value="1"/>
</dbReference>
<dbReference type="InterPro" id="IPR035952">
    <property type="entry name" value="Rhomboid-like_sf"/>
</dbReference>
<comment type="subcellular location">
    <subcellularLocation>
        <location evidence="1">Membrane</location>
        <topology evidence="1">Multi-pass membrane protein</topology>
    </subcellularLocation>
</comment>
<keyword evidence="4 6" id="KW-0472">Membrane</keyword>
<evidence type="ECO:0000313" key="9">
    <source>
        <dbReference type="Proteomes" id="UP000323011"/>
    </source>
</evidence>
<feature type="transmembrane region" description="Helical" evidence="6">
    <location>
        <begin position="50"/>
        <end position="72"/>
    </location>
</feature>
<dbReference type="AlphaFoldDB" id="A0A5A8C3L8"/>
<feature type="transmembrane region" description="Helical" evidence="6">
    <location>
        <begin position="84"/>
        <end position="104"/>
    </location>
</feature>
<evidence type="ECO:0000256" key="1">
    <source>
        <dbReference type="ARBA" id="ARBA00004141"/>
    </source>
</evidence>
<sequence>MSTLHGATLTKAALAVLGIGLFTSTSSPQWRDSFDLRTDLVLDGQVWRILTSQLAPMTFFRGFLAMALLYRMANVERVLGTSRLAALSALASVVSGGVVLAASVTTGNSLSGAEPGPLALVGVMLGVLAARVPPSPTAEVIRVAGVPVTDKTLTVCIGLWLLASGSMQTALPLLASAGLGAAFATDALPFLRHVRCPTFVRDTCARTVGAVIASEAPGAAEARRAAGARARRQREEREVQAAIEQMRRRGDAGRRRHVPPAFAEAVAGAGDAAVAAGAAAGAAPPAHEGPAPAGAAAAGEGNGTQRAAMFAPMPRVEPDPRLVEQLMGMGFEEPQVRAALQQTMNNADAAAARLLDA</sequence>
<accession>A0A5A8C3L8</accession>
<comment type="caution">
    <text evidence="8">The sequence shown here is derived from an EMBL/GenBank/DDBJ whole genome shotgun (WGS) entry which is preliminary data.</text>
</comment>
<dbReference type="Gene3D" id="1.20.1540.10">
    <property type="entry name" value="Rhomboid-like"/>
    <property type="match status" value="1"/>
</dbReference>
<protein>
    <recommendedName>
        <fullName evidence="7">UBA domain-containing protein</fullName>
    </recommendedName>
</protein>
<dbReference type="EMBL" id="VLTN01000072">
    <property type="protein sequence ID" value="KAA0147119.1"/>
    <property type="molecule type" value="Genomic_DNA"/>
</dbReference>
<dbReference type="SMART" id="SM00165">
    <property type="entry name" value="UBA"/>
    <property type="match status" value="1"/>
</dbReference>
<evidence type="ECO:0000256" key="2">
    <source>
        <dbReference type="ARBA" id="ARBA00022692"/>
    </source>
</evidence>
<dbReference type="SUPFAM" id="SSF144091">
    <property type="entry name" value="Rhomboid-like"/>
    <property type="match status" value="1"/>
</dbReference>
<evidence type="ECO:0000256" key="3">
    <source>
        <dbReference type="ARBA" id="ARBA00022989"/>
    </source>
</evidence>
<feature type="domain" description="UBA" evidence="7">
    <location>
        <begin position="317"/>
        <end position="357"/>
    </location>
</feature>
<reference evidence="8 9" key="1">
    <citation type="submission" date="2019-07" db="EMBL/GenBank/DDBJ databases">
        <title>Genomes of Cafeteria roenbergensis.</title>
        <authorList>
            <person name="Fischer M.G."/>
            <person name="Hackl T."/>
            <person name="Roman M."/>
        </authorList>
    </citation>
    <scope>NUCLEOTIDE SEQUENCE [LARGE SCALE GENOMIC DNA]</scope>
    <source>
        <strain evidence="8 9">BVI</strain>
    </source>
</reference>
<gene>
    <name evidence="8" type="ORF">FNF29_07609</name>
</gene>
<evidence type="ECO:0000256" key="6">
    <source>
        <dbReference type="SAM" id="Phobius"/>
    </source>
</evidence>
<name>A0A5A8C3L8_CAFRO</name>
<evidence type="ECO:0000313" key="8">
    <source>
        <dbReference type="EMBL" id="KAA0147119.1"/>
    </source>
</evidence>
<evidence type="ECO:0000256" key="5">
    <source>
        <dbReference type="SAM" id="MobiDB-lite"/>
    </source>
</evidence>
<keyword evidence="9" id="KW-1185">Reference proteome</keyword>
<evidence type="ECO:0000259" key="7">
    <source>
        <dbReference type="PROSITE" id="PS50030"/>
    </source>
</evidence>
<dbReference type="InterPro" id="IPR009060">
    <property type="entry name" value="UBA-like_sf"/>
</dbReference>
<proteinExistence type="predicted"/>
<dbReference type="Gene3D" id="1.10.8.10">
    <property type="entry name" value="DNA helicase RuvA subunit, C-terminal domain"/>
    <property type="match status" value="1"/>
</dbReference>
<keyword evidence="2 6" id="KW-0812">Transmembrane</keyword>
<dbReference type="InterPro" id="IPR015940">
    <property type="entry name" value="UBA"/>
</dbReference>